<sequence>MDWGNVTMEDLIANRHPSRGRVVFTPLFGHKILFPIHLPEVLLQMEQSIEVQPLLVRGSNCDSSFLYMASTPAHRDSCKQFHLQLCQLENLTGRVRFEISDPSTKTSRVHVE</sequence>
<keyword evidence="2" id="KW-1185">Reference proteome</keyword>
<proteinExistence type="predicted"/>
<dbReference type="Proteomes" id="UP000233837">
    <property type="component" value="Unassembled WGS sequence"/>
</dbReference>
<dbReference type="AlphaFoldDB" id="A0A2I0X3Y3"/>
<name>A0A2I0X3Y3_9ASPA</name>
<organism evidence="1 2">
    <name type="scientific">Dendrobium catenatum</name>
    <dbReference type="NCBI Taxonomy" id="906689"/>
    <lineage>
        <taxon>Eukaryota</taxon>
        <taxon>Viridiplantae</taxon>
        <taxon>Streptophyta</taxon>
        <taxon>Embryophyta</taxon>
        <taxon>Tracheophyta</taxon>
        <taxon>Spermatophyta</taxon>
        <taxon>Magnoliopsida</taxon>
        <taxon>Liliopsida</taxon>
        <taxon>Asparagales</taxon>
        <taxon>Orchidaceae</taxon>
        <taxon>Epidendroideae</taxon>
        <taxon>Malaxideae</taxon>
        <taxon>Dendrobiinae</taxon>
        <taxon>Dendrobium</taxon>
    </lineage>
</organism>
<evidence type="ECO:0000313" key="1">
    <source>
        <dbReference type="EMBL" id="PKU82634.1"/>
    </source>
</evidence>
<gene>
    <name evidence="1" type="ORF">MA16_Dca018792</name>
</gene>
<evidence type="ECO:0000313" key="2">
    <source>
        <dbReference type="Proteomes" id="UP000233837"/>
    </source>
</evidence>
<accession>A0A2I0X3Y3</accession>
<protein>
    <submittedName>
        <fullName evidence="1">Uncharacterized protein</fullName>
    </submittedName>
</protein>
<reference evidence="1 2" key="1">
    <citation type="journal article" date="2016" name="Sci. Rep.">
        <title>The Dendrobium catenatum Lindl. genome sequence provides insights into polysaccharide synthase, floral development and adaptive evolution.</title>
        <authorList>
            <person name="Zhang G.Q."/>
            <person name="Xu Q."/>
            <person name="Bian C."/>
            <person name="Tsai W.C."/>
            <person name="Yeh C.M."/>
            <person name="Liu K.W."/>
            <person name="Yoshida K."/>
            <person name="Zhang L.S."/>
            <person name="Chang S.B."/>
            <person name="Chen F."/>
            <person name="Shi Y."/>
            <person name="Su Y.Y."/>
            <person name="Zhang Y.Q."/>
            <person name="Chen L.J."/>
            <person name="Yin Y."/>
            <person name="Lin M."/>
            <person name="Huang H."/>
            <person name="Deng H."/>
            <person name="Wang Z.W."/>
            <person name="Zhu S.L."/>
            <person name="Zhao X."/>
            <person name="Deng C."/>
            <person name="Niu S.C."/>
            <person name="Huang J."/>
            <person name="Wang M."/>
            <person name="Liu G.H."/>
            <person name="Yang H.J."/>
            <person name="Xiao X.J."/>
            <person name="Hsiao Y.Y."/>
            <person name="Wu W.L."/>
            <person name="Chen Y.Y."/>
            <person name="Mitsuda N."/>
            <person name="Ohme-Takagi M."/>
            <person name="Luo Y.B."/>
            <person name="Van de Peer Y."/>
            <person name="Liu Z.J."/>
        </authorList>
    </citation>
    <scope>NUCLEOTIDE SEQUENCE [LARGE SCALE GENOMIC DNA]</scope>
    <source>
        <tissue evidence="1">The whole plant</tissue>
    </source>
</reference>
<dbReference type="EMBL" id="KZ502174">
    <property type="protein sequence ID" value="PKU82634.1"/>
    <property type="molecule type" value="Genomic_DNA"/>
</dbReference>
<reference evidence="1 2" key="2">
    <citation type="journal article" date="2017" name="Nature">
        <title>The Apostasia genome and the evolution of orchids.</title>
        <authorList>
            <person name="Zhang G.Q."/>
            <person name="Liu K.W."/>
            <person name="Li Z."/>
            <person name="Lohaus R."/>
            <person name="Hsiao Y.Y."/>
            <person name="Niu S.C."/>
            <person name="Wang J.Y."/>
            <person name="Lin Y.C."/>
            <person name="Xu Q."/>
            <person name="Chen L.J."/>
            <person name="Yoshida K."/>
            <person name="Fujiwara S."/>
            <person name="Wang Z.W."/>
            <person name="Zhang Y.Q."/>
            <person name="Mitsuda N."/>
            <person name="Wang M."/>
            <person name="Liu G.H."/>
            <person name="Pecoraro L."/>
            <person name="Huang H.X."/>
            <person name="Xiao X.J."/>
            <person name="Lin M."/>
            <person name="Wu X.Y."/>
            <person name="Wu W.L."/>
            <person name="Chen Y.Y."/>
            <person name="Chang S.B."/>
            <person name="Sakamoto S."/>
            <person name="Ohme-Takagi M."/>
            <person name="Yagi M."/>
            <person name="Zeng S.J."/>
            <person name="Shen C.Y."/>
            <person name="Yeh C.M."/>
            <person name="Luo Y.B."/>
            <person name="Tsai W.C."/>
            <person name="Van de Peer Y."/>
            <person name="Liu Z.J."/>
        </authorList>
    </citation>
    <scope>NUCLEOTIDE SEQUENCE [LARGE SCALE GENOMIC DNA]</scope>
    <source>
        <tissue evidence="1">The whole plant</tissue>
    </source>
</reference>